<evidence type="ECO:0000313" key="3">
    <source>
        <dbReference type="EMBL" id="EPS44188.1"/>
    </source>
</evidence>
<feature type="region of interest" description="Disordered" evidence="1">
    <location>
        <begin position="66"/>
        <end position="174"/>
    </location>
</feature>
<sequence length="249" mass="28020">MKTSTFILAPFFLATSILVVAAHRSIDIRNETVDLDVTIDTETGEVSIKKDVTITTYTLTHTVQTSEHVYAGVPESDAKSESDEEEEDKEDETCEDEEEDDDEECEEDGESHEEHEEEGEDHEHHEQVEEEDNEGQCEDEEEEDKEDETCEDEEDGEETCEDEEEEDKPEEVMVDDEEVDKLVAKAFGSQTLLGDDEPRGSELPKKIRESLLSIPEIKALPPKVLADLMGLPESVFGKLAVDVPARSEL</sequence>
<evidence type="ECO:0000256" key="1">
    <source>
        <dbReference type="SAM" id="MobiDB-lite"/>
    </source>
</evidence>
<dbReference type="EMBL" id="AQGS01000057">
    <property type="protein sequence ID" value="EPS44188.1"/>
    <property type="molecule type" value="Genomic_DNA"/>
</dbReference>
<protein>
    <submittedName>
        <fullName evidence="3">Uncharacterized protein</fullName>
    </submittedName>
</protein>
<organism evidence="3 4">
    <name type="scientific">Dactylellina haptotyla (strain CBS 200.50)</name>
    <name type="common">Nematode-trapping fungus</name>
    <name type="synonym">Monacrosporium haptotylum</name>
    <dbReference type="NCBI Taxonomy" id="1284197"/>
    <lineage>
        <taxon>Eukaryota</taxon>
        <taxon>Fungi</taxon>
        <taxon>Dikarya</taxon>
        <taxon>Ascomycota</taxon>
        <taxon>Pezizomycotina</taxon>
        <taxon>Orbiliomycetes</taxon>
        <taxon>Orbiliales</taxon>
        <taxon>Orbiliaceae</taxon>
        <taxon>Dactylellina</taxon>
    </lineage>
</organism>
<feature type="compositionally biased region" description="Acidic residues" evidence="1">
    <location>
        <begin position="82"/>
        <end position="120"/>
    </location>
</feature>
<comment type="caution">
    <text evidence="3">The sequence shown here is derived from an EMBL/GenBank/DDBJ whole genome shotgun (WGS) entry which is preliminary data.</text>
</comment>
<feature type="signal peptide" evidence="2">
    <location>
        <begin position="1"/>
        <end position="22"/>
    </location>
</feature>
<reference evidence="4" key="2">
    <citation type="submission" date="2013-04" db="EMBL/GenBank/DDBJ databases">
        <title>Genomic mechanisms accounting for the adaptation to parasitism in nematode-trapping fungi.</title>
        <authorList>
            <person name="Ahren D.G."/>
        </authorList>
    </citation>
    <scope>NUCLEOTIDE SEQUENCE [LARGE SCALE GENOMIC DNA]</scope>
    <source>
        <strain evidence="4">CBS 200.50</strain>
    </source>
</reference>
<dbReference type="HOGENOM" id="CLU_1115714_0_0_1"/>
<keyword evidence="4" id="KW-1185">Reference proteome</keyword>
<gene>
    <name evidence="3" type="ORF">H072_1810</name>
</gene>
<evidence type="ECO:0000313" key="4">
    <source>
        <dbReference type="Proteomes" id="UP000015100"/>
    </source>
</evidence>
<dbReference type="Proteomes" id="UP000015100">
    <property type="component" value="Unassembled WGS sequence"/>
</dbReference>
<feature type="chain" id="PRO_5004561669" evidence="2">
    <location>
        <begin position="23"/>
        <end position="249"/>
    </location>
</feature>
<name>S8BXF2_DACHA</name>
<keyword evidence="2" id="KW-0732">Signal</keyword>
<feature type="compositionally biased region" description="Acidic residues" evidence="1">
    <location>
        <begin position="128"/>
        <end position="174"/>
    </location>
</feature>
<reference evidence="3 4" key="1">
    <citation type="journal article" date="2013" name="PLoS Genet.">
        <title>Genomic mechanisms accounting for the adaptation to parasitism in nematode-trapping fungi.</title>
        <authorList>
            <person name="Meerupati T."/>
            <person name="Andersson K.M."/>
            <person name="Friman E."/>
            <person name="Kumar D."/>
            <person name="Tunlid A."/>
            <person name="Ahren D."/>
        </authorList>
    </citation>
    <scope>NUCLEOTIDE SEQUENCE [LARGE SCALE GENOMIC DNA]</scope>
    <source>
        <strain evidence="3 4">CBS 200.50</strain>
    </source>
</reference>
<proteinExistence type="predicted"/>
<evidence type="ECO:0000256" key="2">
    <source>
        <dbReference type="SAM" id="SignalP"/>
    </source>
</evidence>
<accession>S8BXF2</accession>
<dbReference type="AlphaFoldDB" id="S8BXF2"/>